<dbReference type="InterPro" id="IPR011707">
    <property type="entry name" value="Cu-oxidase-like_N"/>
</dbReference>
<feature type="domain" description="Plastocyanin-like" evidence="4">
    <location>
        <begin position="242"/>
        <end position="333"/>
    </location>
</feature>
<evidence type="ECO:0000313" key="7">
    <source>
        <dbReference type="EMBL" id="ETW13188.1"/>
    </source>
</evidence>
<dbReference type="Pfam" id="PF07731">
    <property type="entry name" value="Cu-oxidase_2"/>
    <property type="match status" value="1"/>
</dbReference>
<dbReference type="AlphaFoldDB" id="W4HL87"/>
<feature type="domain" description="Plastocyanin-like" evidence="5">
    <location>
        <begin position="394"/>
        <end position="503"/>
    </location>
</feature>
<evidence type="ECO:0000259" key="6">
    <source>
        <dbReference type="Pfam" id="PF07732"/>
    </source>
</evidence>
<dbReference type="PANTHER" id="PTHR11709:SF2">
    <property type="entry name" value="MULTICOPPER OXIDASE LPR1"/>
    <property type="match status" value="1"/>
</dbReference>
<evidence type="ECO:0000256" key="1">
    <source>
        <dbReference type="ARBA" id="ARBA00022723"/>
    </source>
</evidence>
<dbReference type="PANTHER" id="PTHR11709">
    <property type="entry name" value="MULTI-COPPER OXIDASE"/>
    <property type="match status" value="1"/>
</dbReference>
<keyword evidence="3" id="KW-0732">Signal</keyword>
<dbReference type="Proteomes" id="UP000019063">
    <property type="component" value="Unassembled WGS sequence"/>
</dbReference>
<dbReference type="eggNOG" id="COG2132">
    <property type="taxonomic scope" value="Bacteria"/>
</dbReference>
<dbReference type="SUPFAM" id="SSF49503">
    <property type="entry name" value="Cupredoxins"/>
    <property type="match status" value="3"/>
</dbReference>
<dbReference type="CDD" id="cd13853">
    <property type="entry name" value="CuRO_1_Tth-MCO_like"/>
    <property type="match status" value="1"/>
</dbReference>
<dbReference type="Gene3D" id="2.60.40.420">
    <property type="entry name" value="Cupredoxins - blue copper proteins"/>
    <property type="match status" value="3"/>
</dbReference>
<dbReference type="InterPro" id="IPR008972">
    <property type="entry name" value="Cupredoxin"/>
</dbReference>
<dbReference type="PROSITE" id="PS00080">
    <property type="entry name" value="MULTICOPPER_OXIDASE2"/>
    <property type="match status" value="1"/>
</dbReference>
<protein>
    <submittedName>
        <fullName evidence="7">Muticopper oxidase domain-containing protein</fullName>
    </submittedName>
</protein>
<dbReference type="CDD" id="cd13900">
    <property type="entry name" value="CuRO_3_Tth-MCO_like"/>
    <property type="match status" value="1"/>
</dbReference>
<dbReference type="InterPro" id="IPR045087">
    <property type="entry name" value="Cu-oxidase_fam"/>
</dbReference>
<feature type="chain" id="PRO_5004843342" evidence="3">
    <location>
        <begin position="24"/>
        <end position="523"/>
    </location>
</feature>
<evidence type="ECO:0000256" key="2">
    <source>
        <dbReference type="ARBA" id="ARBA00023002"/>
    </source>
</evidence>
<keyword evidence="1" id="KW-0479">Metal-binding</keyword>
<keyword evidence="8" id="KW-1185">Reference proteome</keyword>
<sequence>MNRREFMGSASALVLSMARGAQAATVEVPQSGPPFRDLPEMRSTDGHLSTELRMAPVTWSLNDETSVEVAAYNGTVPGTLYRLRPGDRLRWTLINDMEPAGLPPFQNGGPTVAQEALNYTNIHTHGLQVSPGEGHDNVYAVVKPGESLDYAYDIPGPDSGRPQPPGLYWYHPHKHGSTSHQGWQGLAGPIVVEGDIDEVPEVAAARERVMVLNEMLLNEAGQVPSAVIVPTVGPVPFTSMPAMPMDILFPINGVLQPEIDIRPGETQRWRVLAAGPHRFFHLRLDGHALWQISQDGVPFAQAREKDSILLAPGQRAEFIVKGGPPGRYAFRALAYDQGHPGGPRPEKVLGTVVSAGAPMDGPLPGKLVDPPEIPEDARTVVNTRTVTFEGNIASTPVRFYLDGKPFSASRIDQTVLAGTTEEWLLVNEDVFQHPFHIHVNPFQVIEINGEPTGDDSWWDTFALPPLGTAKIRIYFRPDVTGLTVYHCHILPHEDNGMMANLLIYGDLPTGFGPVTGHGGAHGG</sequence>
<dbReference type="EMBL" id="AQQW01000004">
    <property type="protein sequence ID" value="ETW13188.1"/>
    <property type="molecule type" value="Genomic_DNA"/>
</dbReference>
<dbReference type="Pfam" id="PF00394">
    <property type="entry name" value="Cu-oxidase"/>
    <property type="match status" value="1"/>
</dbReference>
<keyword evidence="2" id="KW-0560">Oxidoreductase</keyword>
<dbReference type="InterPro" id="IPR001117">
    <property type="entry name" value="Cu-oxidase_2nd"/>
</dbReference>
<proteinExistence type="predicted"/>
<dbReference type="STRING" id="1379903.ATO8_08251"/>
<dbReference type="InterPro" id="IPR011706">
    <property type="entry name" value="Cu-oxidase_C"/>
</dbReference>
<reference evidence="7 8" key="1">
    <citation type="journal article" date="2014" name="Antonie Van Leeuwenhoek">
        <title>Roseivivax atlanticus sp. nov., isolated from surface seawater of the Atlantic Ocean.</title>
        <authorList>
            <person name="Li G."/>
            <person name="Lai Q."/>
            <person name="Liu X."/>
            <person name="Sun F."/>
            <person name="Shao Z."/>
        </authorList>
    </citation>
    <scope>NUCLEOTIDE SEQUENCE [LARGE SCALE GENOMIC DNA]</scope>
    <source>
        <strain evidence="7 8">22II-s10s</strain>
    </source>
</reference>
<feature type="domain" description="Plastocyanin-like" evidence="6">
    <location>
        <begin position="119"/>
        <end position="194"/>
    </location>
</feature>
<evidence type="ECO:0000313" key="8">
    <source>
        <dbReference type="Proteomes" id="UP000019063"/>
    </source>
</evidence>
<accession>W4HL87</accession>
<dbReference type="RefSeq" id="WP_051487566.1">
    <property type="nucleotide sequence ID" value="NZ_AQQW01000004.1"/>
</dbReference>
<dbReference type="InterPro" id="IPR002355">
    <property type="entry name" value="Cu_oxidase_Cu_BS"/>
</dbReference>
<dbReference type="GO" id="GO:0016491">
    <property type="term" value="F:oxidoreductase activity"/>
    <property type="evidence" value="ECO:0007669"/>
    <property type="project" value="UniProtKB-KW"/>
</dbReference>
<name>W4HL87_9RHOB</name>
<feature type="signal peptide" evidence="3">
    <location>
        <begin position="1"/>
        <end position="23"/>
    </location>
</feature>
<organism evidence="7 8">
    <name type="scientific">Roseivivax marinus</name>
    <dbReference type="NCBI Taxonomy" id="1379903"/>
    <lineage>
        <taxon>Bacteria</taxon>
        <taxon>Pseudomonadati</taxon>
        <taxon>Pseudomonadota</taxon>
        <taxon>Alphaproteobacteria</taxon>
        <taxon>Rhodobacterales</taxon>
        <taxon>Roseobacteraceae</taxon>
        <taxon>Roseivivax</taxon>
    </lineage>
</organism>
<dbReference type="GO" id="GO:0005507">
    <property type="term" value="F:copper ion binding"/>
    <property type="evidence" value="ECO:0007669"/>
    <property type="project" value="InterPro"/>
</dbReference>
<evidence type="ECO:0000256" key="3">
    <source>
        <dbReference type="SAM" id="SignalP"/>
    </source>
</evidence>
<dbReference type="Pfam" id="PF07732">
    <property type="entry name" value="Cu-oxidase_3"/>
    <property type="match status" value="1"/>
</dbReference>
<comment type="caution">
    <text evidence="7">The sequence shown here is derived from an EMBL/GenBank/DDBJ whole genome shotgun (WGS) entry which is preliminary data.</text>
</comment>
<evidence type="ECO:0000259" key="5">
    <source>
        <dbReference type="Pfam" id="PF07731"/>
    </source>
</evidence>
<gene>
    <name evidence="7" type="ORF">ATO8_08251</name>
</gene>
<dbReference type="PATRIC" id="fig|1317118.6.peg.1711"/>
<evidence type="ECO:0000259" key="4">
    <source>
        <dbReference type="Pfam" id="PF00394"/>
    </source>
</evidence>